<name>A0ABM1ESK9_PRICU</name>
<dbReference type="SUPFAM" id="SSF48371">
    <property type="entry name" value="ARM repeat"/>
    <property type="match status" value="1"/>
</dbReference>
<evidence type="ECO:0000256" key="1">
    <source>
        <dbReference type="ARBA" id="ARBA00022468"/>
    </source>
</evidence>
<protein>
    <submittedName>
        <fullName evidence="4">Tuberin-like</fullName>
    </submittedName>
</protein>
<accession>A0ABM1ESK9</accession>
<dbReference type="Proteomes" id="UP000695022">
    <property type="component" value="Unplaced"/>
</dbReference>
<sequence>MSKSSSGKAKETLPNKIKNLLGISKGTASPVAGANPLRTTEFFFTSEVLRELSSESPTSVRLKKLTEICEIVQTKKLEENAIEVLWLTVADLLYAQSPQDSRSLSMRFLQCLIVGQYEELGIMRAYFFKVIQDHDVAEDVVPRFDAFKALCDVGKDVYNFEEEVGSFILGWMGDVMRTSCIKDFLALLVNLVKYNATYLDQDIVSGIVHHTCNHICWTNSQGDIEMCIKVLDAIVCYSYLPTDSLSHFINTLCTTVNISKEDLCKASWELMRKLLGTHLGHSAIYTMCRILQDPGNLQRTGLLRGAVFYIGMALWGHKRVESLKNSPSSVLPSFKQALQCQHQTIAYEVLLSVSRLVKKYGSELQLLTWDLVMDIVERVLKMIESKDVKEDSPMAKELARELHELLTCAEEQSMRSEYAGDPERLYDCIEQCYTTRPEESVLRLINHRAQYIHPMTEGLDRAVWHSHSRSLLRQWRTSASCARYVIAAVSFVHRGSSSADICQAYESFVQVRSMPSVNTICQPLRRYVDHPVVVSLQEDLPGEIAGLPLPCHTSQARDQMTSPYANMAVVRAGRSLPAGLISLNVALHLLGHSINNVVFVKLWVATAECGYITRRVKMGLTVWQICMRPFENRVTSFAMQPNADAPPIFKPPLSEADLADVKAAVVGVIDIFIAKYARLPSAHAVKAFELLVGFMQGSYAAPLTASPTLAAARGAVLRLFCSLRSDTLHRVCVVAPDGDARASPYLLCHAEKAVAAGGTHGTASPAGPRSPTVVAAYDRCRTKTMSVAAVMAVVVQCLASEHEWSVLSVVLGSLPAILQNKSFVLATNANFELLCGKLVAMATDKRLGYPDVLRGLPPKFSRSDFQGFVYPILAALASYHAYVDKPLQVTLIKSLEEGRLSKCACMCVNAIIVCMLEMQETMMRQLPEVLLKLSPDLFNSDMSSGRLQVTLIKSLEEGRLSKCACMCVNAIIVCMLEMQETMMRQLPEVLLKLSQISATRAIAIPMLEFLACLIHLPRLYANFVEEQYMSVFAIAAPYTNPAKFSHYTASLAHQVIALWFIKCRIIFRKDFVRFITKGLKANVLLPFEEQAKYEKYSDHAEEVTRRPRSGSFISDAKDAKAISPTPIREQQKPIVDEAMSNFHMELTETCLDMMARYTFALYSSQPQRSPVAQFLLDGGQNMTWLVGNKLVTITTSGGSLKMSKQVTDRGLITGARRQVERIIAPARAEPSFRLPSKRSSDDSLVHLQKDHAGSRGATAAHANESDASLRMRQRGHTVSVMGGRRAYQMARRMEKPPMAPLVQPTQTSGINPAFVFLQLYHSAYFMDNNERPLLLPHGDVNNRAVKNLDRIPPYETHKIGVLYVGAGQVNDEAAILSNEYGSSRYAKFLEGLGELTHLRRTNPDHTFLGGLETDGSDGEFAYSWRDDITQAIFHVATLMPNKASDVSCNGKKLHIGNNFVSIVYNDSNEPYKTGTIRGQFRFVSIIIKPLDHESNMVSVCAKEELSEIGHGEPKIISDRHLPILARQLALHADLASKVYQSQQLSHHDIYASKWLERLRQIKRIRSKVLQEGFPSQAKPSGEAGAGSQSSIRNIEDFTTYL</sequence>
<dbReference type="InterPro" id="IPR035974">
    <property type="entry name" value="Rap/Ran-GAP_sf"/>
</dbReference>
<dbReference type="PROSITE" id="PS50085">
    <property type="entry name" value="RAPGAP"/>
    <property type="match status" value="1"/>
</dbReference>
<dbReference type="RefSeq" id="XP_014675180.1">
    <property type="nucleotide sequence ID" value="XM_014819694.1"/>
</dbReference>
<dbReference type="InterPro" id="IPR016024">
    <property type="entry name" value="ARM-type_fold"/>
</dbReference>
<dbReference type="InterPro" id="IPR027107">
    <property type="entry name" value="Tuberin/Ral-act_asu"/>
</dbReference>
<dbReference type="InterPro" id="IPR003913">
    <property type="entry name" value="Tuberin"/>
</dbReference>
<dbReference type="PRINTS" id="PR01431">
    <property type="entry name" value="TUBERIN"/>
</dbReference>
<gene>
    <name evidence="4" type="primary">LOC106815258</name>
</gene>
<keyword evidence="3" id="KW-1185">Reference proteome</keyword>
<dbReference type="InterPro" id="IPR000331">
    <property type="entry name" value="Rap/Ran_GAP_dom"/>
</dbReference>
<evidence type="ECO:0000259" key="2">
    <source>
        <dbReference type="PROSITE" id="PS50085"/>
    </source>
</evidence>
<evidence type="ECO:0000313" key="4">
    <source>
        <dbReference type="RefSeq" id="XP_014675180.1"/>
    </source>
</evidence>
<dbReference type="GeneID" id="106815258"/>
<dbReference type="Pfam" id="PF11864">
    <property type="entry name" value="DUF3384"/>
    <property type="match status" value="1"/>
</dbReference>
<dbReference type="PANTHER" id="PTHR10063:SF0">
    <property type="entry name" value="TUBERIN"/>
    <property type="match status" value="1"/>
</dbReference>
<feature type="domain" description="Rap-GAP" evidence="2">
    <location>
        <begin position="1345"/>
        <end position="1572"/>
    </location>
</feature>
<dbReference type="PANTHER" id="PTHR10063">
    <property type="entry name" value="TUBERIN"/>
    <property type="match status" value="1"/>
</dbReference>
<reference evidence="4" key="1">
    <citation type="submission" date="2025-08" db="UniProtKB">
        <authorList>
            <consortium name="RefSeq"/>
        </authorList>
    </citation>
    <scope>IDENTIFICATION</scope>
</reference>
<dbReference type="Pfam" id="PF02145">
    <property type="entry name" value="Rap_GAP"/>
    <property type="match status" value="1"/>
</dbReference>
<evidence type="ECO:0000313" key="3">
    <source>
        <dbReference type="Proteomes" id="UP000695022"/>
    </source>
</evidence>
<keyword evidence="1" id="KW-0343">GTPase activation</keyword>
<dbReference type="Pfam" id="PF03542">
    <property type="entry name" value="Tuberin"/>
    <property type="match status" value="2"/>
</dbReference>
<proteinExistence type="predicted"/>
<dbReference type="SUPFAM" id="SSF111347">
    <property type="entry name" value="Rap/Ran-GAP"/>
    <property type="match status" value="1"/>
</dbReference>
<dbReference type="InterPro" id="IPR018515">
    <property type="entry name" value="Tuberin-type_domain"/>
</dbReference>
<organism evidence="3 4">
    <name type="scientific">Priapulus caudatus</name>
    <name type="common">Priapulid worm</name>
    <dbReference type="NCBI Taxonomy" id="37621"/>
    <lineage>
        <taxon>Eukaryota</taxon>
        <taxon>Metazoa</taxon>
        <taxon>Ecdysozoa</taxon>
        <taxon>Scalidophora</taxon>
        <taxon>Priapulida</taxon>
        <taxon>Priapulimorpha</taxon>
        <taxon>Priapulimorphida</taxon>
        <taxon>Priapulidae</taxon>
        <taxon>Priapulus</taxon>
    </lineage>
</organism>
<dbReference type="Gene3D" id="3.40.50.11210">
    <property type="entry name" value="Rap/Ran-GAP"/>
    <property type="match status" value="1"/>
</dbReference>
<dbReference type="InterPro" id="IPR024584">
    <property type="entry name" value="Tuberin_N"/>
</dbReference>